<keyword evidence="8" id="KW-0963">Cytoplasm</keyword>
<evidence type="ECO:0000313" key="11">
    <source>
        <dbReference type="Proteomes" id="UP000006443"/>
    </source>
</evidence>
<dbReference type="Pfam" id="PF02224">
    <property type="entry name" value="Cytidylate_kin"/>
    <property type="match status" value="1"/>
</dbReference>
<dbReference type="InterPro" id="IPR003136">
    <property type="entry name" value="Cytidylate_kin"/>
</dbReference>
<evidence type="ECO:0000256" key="7">
    <source>
        <dbReference type="ARBA" id="ARBA00048478"/>
    </source>
</evidence>
<evidence type="ECO:0000256" key="5">
    <source>
        <dbReference type="ARBA" id="ARBA00022840"/>
    </source>
</evidence>
<dbReference type="GO" id="GO:0015949">
    <property type="term" value="P:nucleobase-containing small molecule interconversion"/>
    <property type="evidence" value="ECO:0007669"/>
    <property type="project" value="TreeGrafter"/>
</dbReference>
<keyword evidence="5 8" id="KW-0067">ATP-binding</keyword>
<evidence type="ECO:0000259" key="9">
    <source>
        <dbReference type="Pfam" id="PF02224"/>
    </source>
</evidence>
<dbReference type="PANTHER" id="PTHR21299">
    <property type="entry name" value="CYTIDYLATE KINASE/PANTOATE-BETA-ALANINE LIGASE"/>
    <property type="match status" value="1"/>
</dbReference>
<comment type="catalytic activity">
    <reaction evidence="6 8">
        <text>dCMP + ATP = dCDP + ADP</text>
        <dbReference type="Rhea" id="RHEA:25094"/>
        <dbReference type="ChEBI" id="CHEBI:30616"/>
        <dbReference type="ChEBI" id="CHEBI:57566"/>
        <dbReference type="ChEBI" id="CHEBI:58593"/>
        <dbReference type="ChEBI" id="CHEBI:456216"/>
        <dbReference type="EC" id="2.7.4.25"/>
    </reaction>
</comment>
<accession>C0GDV2</accession>
<dbReference type="InterPro" id="IPR011994">
    <property type="entry name" value="Cytidylate_kinase_dom"/>
</dbReference>
<comment type="similarity">
    <text evidence="1 8">Belongs to the cytidylate kinase family. Type 1 subfamily.</text>
</comment>
<dbReference type="EC" id="2.7.4.25" evidence="8"/>
<comment type="caution">
    <text evidence="10">The sequence shown here is derived from an EMBL/GenBank/DDBJ whole genome shotgun (WGS) entry which is preliminary data.</text>
</comment>
<dbReference type="NCBIfam" id="TIGR00017">
    <property type="entry name" value="cmk"/>
    <property type="match status" value="1"/>
</dbReference>
<dbReference type="Proteomes" id="UP000006443">
    <property type="component" value="Unassembled WGS sequence"/>
</dbReference>
<comment type="catalytic activity">
    <reaction evidence="7 8">
        <text>CMP + ATP = CDP + ADP</text>
        <dbReference type="Rhea" id="RHEA:11600"/>
        <dbReference type="ChEBI" id="CHEBI:30616"/>
        <dbReference type="ChEBI" id="CHEBI:58069"/>
        <dbReference type="ChEBI" id="CHEBI:60377"/>
        <dbReference type="ChEBI" id="CHEBI:456216"/>
        <dbReference type="EC" id="2.7.4.25"/>
    </reaction>
</comment>
<feature type="binding site" evidence="8">
    <location>
        <begin position="9"/>
        <end position="17"/>
    </location>
    <ligand>
        <name>ATP</name>
        <dbReference type="ChEBI" id="CHEBI:30616"/>
    </ligand>
</feature>
<keyword evidence="11" id="KW-1185">Reference proteome</keyword>
<dbReference type="AlphaFoldDB" id="C0GDV2"/>
<dbReference type="PANTHER" id="PTHR21299:SF2">
    <property type="entry name" value="CYTIDYLATE KINASE"/>
    <property type="match status" value="1"/>
</dbReference>
<dbReference type="EMBL" id="ACJM01000003">
    <property type="protein sequence ID" value="EEG78246.1"/>
    <property type="molecule type" value="Genomic_DNA"/>
</dbReference>
<sequence length="219" mass="24026">MKPRIAIDGPAGAGKSTVAREVARRLGLAYLDTGAMYRAITLAGLRQNADLHNTAALEELTRNSELDIQSAPNGNIIYLNGENVTEDIRLPEVSRNVSYVARCPEVRDILVGKQREMGNRGGVVMDGRDIGTTVMPDAEYKFFLTASLEERARRLAELHAKGETLALEQMVKEIAARDKIDSERECAPLRPAEDAIHLDSTALTKEEVIESIVNRVSGK</sequence>
<keyword evidence="3 8" id="KW-0547">Nucleotide-binding</keyword>
<dbReference type="HAMAP" id="MF_00238">
    <property type="entry name" value="Cytidyl_kinase_type1"/>
    <property type="match status" value="1"/>
</dbReference>
<dbReference type="Gene3D" id="3.40.50.300">
    <property type="entry name" value="P-loop containing nucleotide triphosphate hydrolases"/>
    <property type="match status" value="1"/>
</dbReference>
<dbReference type="CDD" id="cd02020">
    <property type="entry name" value="CMPK"/>
    <property type="match status" value="1"/>
</dbReference>
<comment type="subcellular location">
    <subcellularLocation>
        <location evidence="8">Cytoplasm</location>
    </subcellularLocation>
</comment>
<dbReference type="STRING" id="555088.DealDRAFT_0661"/>
<dbReference type="GO" id="GO:0036431">
    <property type="term" value="F:dCMP kinase activity"/>
    <property type="evidence" value="ECO:0007669"/>
    <property type="project" value="InterPro"/>
</dbReference>
<dbReference type="OrthoDB" id="9807434at2"/>
<feature type="domain" description="Cytidylate kinase" evidence="9">
    <location>
        <begin position="5"/>
        <end position="216"/>
    </location>
</feature>
<evidence type="ECO:0000256" key="1">
    <source>
        <dbReference type="ARBA" id="ARBA00009427"/>
    </source>
</evidence>
<dbReference type="RefSeq" id="WP_008514851.1">
    <property type="nucleotide sequence ID" value="NZ_ACJM01000003.1"/>
</dbReference>
<evidence type="ECO:0000256" key="4">
    <source>
        <dbReference type="ARBA" id="ARBA00022777"/>
    </source>
</evidence>
<proteinExistence type="inferred from homology"/>
<protein>
    <recommendedName>
        <fullName evidence="8">Cytidylate kinase</fullName>
        <shortName evidence="8">CK</shortName>
        <ecNumber evidence="8">2.7.4.25</ecNumber>
    </recommendedName>
    <alternativeName>
        <fullName evidence="8">Cytidine monophosphate kinase</fullName>
        <shortName evidence="8">CMP kinase</shortName>
    </alternativeName>
</protein>
<keyword evidence="4 8" id="KW-0418">Kinase</keyword>
<organism evidence="10 11">
    <name type="scientific">Dethiobacter alkaliphilus AHT 1</name>
    <dbReference type="NCBI Taxonomy" id="555088"/>
    <lineage>
        <taxon>Bacteria</taxon>
        <taxon>Bacillati</taxon>
        <taxon>Bacillota</taxon>
        <taxon>Dethiobacteria</taxon>
        <taxon>Dethiobacterales</taxon>
        <taxon>Dethiobacteraceae</taxon>
        <taxon>Dethiobacter</taxon>
    </lineage>
</organism>
<evidence type="ECO:0000256" key="3">
    <source>
        <dbReference type="ARBA" id="ARBA00022741"/>
    </source>
</evidence>
<name>C0GDV2_DETAL</name>
<dbReference type="GO" id="GO:0005829">
    <property type="term" value="C:cytosol"/>
    <property type="evidence" value="ECO:0007669"/>
    <property type="project" value="TreeGrafter"/>
</dbReference>
<dbReference type="GO" id="GO:0036430">
    <property type="term" value="F:CMP kinase activity"/>
    <property type="evidence" value="ECO:0007669"/>
    <property type="project" value="RHEA"/>
</dbReference>
<gene>
    <name evidence="8" type="primary">cmk</name>
    <name evidence="10" type="ORF">DealDRAFT_0661</name>
</gene>
<dbReference type="GO" id="GO:0006220">
    <property type="term" value="P:pyrimidine nucleotide metabolic process"/>
    <property type="evidence" value="ECO:0007669"/>
    <property type="project" value="UniProtKB-UniRule"/>
</dbReference>
<reference evidence="10 11" key="1">
    <citation type="submission" date="2009-02" db="EMBL/GenBank/DDBJ databases">
        <title>Sequencing of the draft genome and assembly of Dethiobacter alkaliphilus AHT 1.</title>
        <authorList>
            <consortium name="US DOE Joint Genome Institute (JGI-PGF)"/>
            <person name="Lucas S."/>
            <person name="Copeland A."/>
            <person name="Lapidus A."/>
            <person name="Glavina del Rio T."/>
            <person name="Dalin E."/>
            <person name="Tice H."/>
            <person name="Bruce D."/>
            <person name="Goodwin L."/>
            <person name="Pitluck S."/>
            <person name="Larimer F."/>
            <person name="Land M.L."/>
            <person name="Hauser L."/>
            <person name="Muyzer G."/>
        </authorList>
    </citation>
    <scope>NUCLEOTIDE SEQUENCE [LARGE SCALE GENOMIC DNA]</scope>
    <source>
        <strain evidence="10 11">AHT 1</strain>
    </source>
</reference>
<dbReference type="eggNOG" id="COG0283">
    <property type="taxonomic scope" value="Bacteria"/>
</dbReference>
<evidence type="ECO:0000256" key="8">
    <source>
        <dbReference type="HAMAP-Rule" id="MF_00238"/>
    </source>
</evidence>
<dbReference type="SUPFAM" id="SSF52540">
    <property type="entry name" value="P-loop containing nucleoside triphosphate hydrolases"/>
    <property type="match status" value="1"/>
</dbReference>
<evidence type="ECO:0000256" key="2">
    <source>
        <dbReference type="ARBA" id="ARBA00022679"/>
    </source>
</evidence>
<dbReference type="GO" id="GO:0005524">
    <property type="term" value="F:ATP binding"/>
    <property type="evidence" value="ECO:0007669"/>
    <property type="project" value="UniProtKB-UniRule"/>
</dbReference>
<evidence type="ECO:0000256" key="6">
    <source>
        <dbReference type="ARBA" id="ARBA00047615"/>
    </source>
</evidence>
<evidence type="ECO:0000313" key="10">
    <source>
        <dbReference type="EMBL" id="EEG78246.1"/>
    </source>
</evidence>
<keyword evidence="2 8" id="KW-0808">Transferase</keyword>
<dbReference type="InterPro" id="IPR027417">
    <property type="entry name" value="P-loop_NTPase"/>
</dbReference>